<dbReference type="PANTHER" id="PTHR47197">
    <property type="entry name" value="PROTEIN NIRF"/>
    <property type="match status" value="1"/>
</dbReference>
<keyword evidence="2" id="KW-1185">Reference proteome</keyword>
<sequence length="237" mass="26708">MFTFGADALFPSNRLLLPNYNDDKIHVCQLDGSNSSSIQLRYNPHAVSLYDSYQALVTSNQRGFIEIFDIENLKAGKNMQVGHECKGITSVGGNIYVRDSFSSLSMVDINGVELRKTLTTSDPLCLSLNKANEIYFTAVLDDNVYVIKSDGKERVFYNNPGLKDPYGIAVDDNNDVYVAGRKSNDIHRITRDRKRQDIVLDEKDGIKGPMGLSFNYLTKELMVVNEDGWSIRVYKIQ</sequence>
<dbReference type="InterPro" id="IPR051200">
    <property type="entry name" value="Host-pathogen_enzymatic-act"/>
</dbReference>
<dbReference type="Gene3D" id="2.120.10.30">
    <property type="entry name" value="TolB, C-terminal domain"/>
    <property type="match status" value="1"/>
</dbReference>
<dbReference type="Proteomes" id="UP000507470">
    <property type="component" value="Unassembled WGS sequence"/>
</dbReference>
<dbReference type="AlphaFoldDB" id="A0A6J8F441"/>
<protein>
    <recommendedName>
        <fullName evidence="3">TRIM71</fullName>
    </recommendedName>
</protein>
<dbReference type="SUPFAM" id="SSF101898">
    <property type="entry name" value="NHL repeat"/>
    <property type="match status" value="1"/>
</dbReference>
<gene>
    <name evidence="1" type="ORF">MCOR_58165</name>
</gene>
<reference evidence="1 2" key="1">
    <citation type="submission" date="2020-06" db="EMBL/GenBank/DDBJ databases">
        <authorList>
            <person name="Li R."/>
            <person name="Bekaert M."/>
        </authorList>
    </citation>
    <scope>NUCLEOTIDE SEQUENCE [LARGE SCALE GENOMIC DNA]</scope>
    <source>
        <strain evidence="2">wild</strain>
    </source>
</reference>
<dbReference type="PANTHER" id="PTHR47197:SF3">
    <property type="entry name" value="DIHYDRO-HEME D1 DEHYDROGENASE"/>
    <property type="match status" value="1"/>
</dbReference>
<accession>A0A6J8F441</accession>
<name>A0A6J8F441_MYTCO</name>
<proteinExistence type="predicted"/>
<dbReference type="OrthoDB" id="6093210at2759"/>
<evidence type="ECO:0008006" key="3">
    <source>
        <dbReference type="Google" id="ProtNLM"/>
    </source>
</evidence>
<evidence type="ECO:0000313" key="1">
    <source>
        <dbReference type="EMBL" id="CAC5426466.1"/>
    </source>
</evidence>
<organism evidence="1 2">
    <name type="scientific">Mytilus coruscus</name>
    <name type="common">Sea mussel</name>
    <dbReference type="NCBI Taxonomy" id="42192"/>
    <lineage>
        <taxon>Eukaryota</taxon>
        <taxon>Metazoa</taxon>
        <taxon>Spiralia</taxon>
        <taxon>Lophotrochozoa</taxon>
        <taxon>Mollusca</taxon>
        <taxon>Bivalvia</taxon>
        <taxon>Autobranchia</taxon>
        <taxon>Pteriomorphia</taxon>
        <taxon>Mytilida</taxon>
        <taxon>Mytiloidea</taxon>
        <taxon>Mytilidae</taxon>
        <taxon>Mytilinae</taxon>
        <taxon>Mytilus</taxon>
    </lineage>
</organism>
<dbReference type="InterPro" id="IPR011042">
    <property type="entry name" value="6-blade_b-propeller_TolB-like"/>
</dbReference>
<dbReference type="EMBL" id="CACVKT020010430">
    <property type="protein sequence ID" value="CAC5426466.1"/>
    <property type="molecule type" value="Genomic_DNA"/>
</dbReference>
<evidence type="ECO:0000313" key="2">
    <source>
        <dbReference type="Proteomes" id="UP000507470"/>
    </source>
</evidence>